<dbReference type="OrthoDB" id="497124at2759"/>
<evidence type="ECO:0000313" key="1">
    <source>
        <dbReference type="EMBL" id="ABO95643.1"/>
    </source>
</evidence>
<dbReference type="STRING" id="436017.A4RWL0"/>
<dbReference type="Proteomes" id="UP000001568">
    <property type="component" value="Chromosome 4"/>
</dbReference>
<dbReference type="AlphaFoldDB" id="A4RWL0"/>
<organism evidence="1 2">
    <name type="scientific">Ostreococcus lucimarinus (strain CCE9901)</name>
    <dbReference type="NCBI Taxonomy" id="436017"/>
    <lineage>
        <taxon>Eukaryota</taxon>
        <taxon>Viridiplantae</taxon>
        <taxon>Chlorophyta</taxon>
        <taxon>Mamiellophyceae</taxon>
        <taxon>Mamiellales</taxon>
        <taxon>Bathycoccaceae</taxon>
        <taxon>Ostreococcus</taxon>
    </lineage>
</organism>
<name>A4RWL0_OSTLU</name>
<dbReference type="GeneID" id="5001569"/>
<dbReference type="EMBL" id="CP000584">
    <property type="protein sequence ID" value="ABO95643.1"/>
    <property type="molecule type" value="Genomic_DNA"/>
</dbReference>
<sequence>MRVHIKPRLQQEKWSLYWKTSMSTRTFALDEFDLEVKHDETTAKEVKARVAEFIGLPPVETLHRLEEFVEPWELMCARDDATATAKTRLRR</sequence>
<dbReference type="Gramene" id="ABO95643">
    <property type="protein sequence ID" value="ABO95643"/>
    <property type="gene ID" value="OSTLU_31373"/>
</dbReference>
<accession>A4RWL0</accession>
<reference evidence="1 2" key="1">
    <citation type="journal article" date="2007" name="Proc. Natl. Acad. Sci. U.S.A.">
        <title>The tiny eukaryote Ostreococcus provides genomic insights into the paradox of plankton speciation.</title>
        <authorList>
            <person name="Palenik B."/>
            <person name="Grimwood J."/>
            <person name="Aerts A."/>
            <person name="Rouze P."/>
            <person name="Salamov A."/>
            <person name="Putnam N."/>
            <person name="Dupont C."/>
            <person name="Jorgensen R."/>
            <person name="Derelle E."/>
            <person name="Rombauts S."/>
            <person name="Zhou K."/>
            <person name="Otillar R."/>
            <person name="Merchant S.S."/>
            <person name="Podell S."/>
            <person name="Gaasterland T."/>
            <person name="Napoli C."/>
            <person name="Gendler K."/>
            <person name="Manuell A."/>
            <person name="Tai V."/>
            <person name="Vallon O."/>
            <person name="Piganeau G."/>
            <person name="Jancek S."/>
            <person name="Heijde M."/>
            <person name="Jabbari K."/>
            <person name="Bowler C."/>
            <person name="Lohr M."/>
            <person name="Robbens S."/>
            <person name="Werner G."/>
            <person name="Dubchak I."/>
            <person name="Pazour G.J."/>
            <person name="Ren Q."/>
            <person name="Paulsen I."/>
            <person name="Delwiche C."/>
            <person name="Schmutz J."/>
            <person name="Rokhsar D."/>
            <person name="Van de Peer Y."/>
            <person name="Moreau H."/>
            <person name="Grigoriev I.V."/>
        </authorList>
    </citation>
    <scope>NUCLEOTIDE SEQUENCE [LARGE SCALE GENOMIC DNA]</scope>
    <source>
        <strain evidence="1 2">CCE9901</strain>
    </source>
</reference>
<keyword evidence="2" id="KW-1185">Reference proteome</keyword>
<dbReference type="KEGG" id="olu:OSTLU_31373"/>
<gene>
    <name evidence="1" type="ORF">OSTLU_31373</name>
</gene>
<dbReference type="RefSeq" id="XP_001417350.1">
    <property type="nucleotide sequence ID" value="XM_001417313.1"/>
</dbReference>
<evidence type="ECO:0000313" key="2">
    <source>
        <dbReference type="Proteomes" id="UP000001568"/>
    </source>
</evidence>
<protein>
    <submittedName>
        <fullName evidence="1">Uncharacterized protein</fullName>
    </submittedName>
</protein>
<proteinExistence type="predicted"/>
<dbReference type="HOGENOM" id="CLU_2430994_0_0_1"/>